<organism evidence="1 2">
    <name type="scientific">Secundilactobacillus kimchicus JCM 15530</name>
    <dbReference type="NCBI Taxonomy" id="1302272"/>
    <lineage>
        <taxon>Bacteria</taxon>
        <taxon>Bacillati</taxon>
        <taxon>Bacillota</taxon>
        <taxon>Bacilli</taxon>
        <taxon>Lactobacillales</taxon>
        <taxon>Lactobacillaceae</taxon>
        <taxon>Secundilactobacillus</taxon>
    </lineage>
</organism>
<dbReference type="EMBL" id="AZCX01000004">
    <property type="protein sequence ID" value="KRK48153.1"/>
    <property type="molecule type" value="Genomic_DNA"/>
</dbReference>
<protein>
    <submittedName>
        <fullName evidence="1">Uncharacterized protein</fullName>
    </submittedName>
</protein>
<gene>
    <name evidence="1" type="ORF">FC96_GL001887</name>
</gene>
<reference evidence="1 2" key="1">
    <citation type="journal article" date="2015" name="Genome Announc.">
        <title>Expanding the biotechnology potential of lactobacilli through comparative genomics of 213 strains and associated genera.</title>
        <authorList>
            <person name="Sun Z."/>
            <person name="Harris H.M."/>
            <person name="McCann A."/>
            <person name="Guo C."/>
            <person name="Argimon S."/>
            <person name="Zhang W."/>
            <person name="Yang X."/>
            <person name="Jeffery I.B."/>
            <person name="Cooney J.C."/>
            <person name="Kagawa T.F."/>
            <person name="Liu W."/>
            <person name="Song Y."/>
            <person name="Salvetti E."/>
            <person name="Wrobel A."/>
            <person name="Rasinkangas P."/>
            <person name="Parkhill J."/>
            <person name="Rea M.C."/>
            <person name="O'Sullivan O."/>
            <person name="Ritari J."/>
            <person name="Douillard F.P."/>
            <person name="Paul Ross R."/>
            <person name="Yang R."/>
            <person name="Briner A.E."/>
            <person name="Felis G.E."/>
            <person name="de Vos W.M."/>
            <person name="Barrangou R."/>
            <person name="Klaenhammer T.R."/>
            <person name="Caufield P.W."/>
            <person name="Cui Y."/>
            <person name="Zhang H."/>
            <person name="O'Toole P.W."/>
        </authorList>
    </citation>
    <scope>NUCLEOTIDE SEQUENCE [LARGE SCALE GENOMIC DNA]</scope>
    <source>
        <strain evidence="1 2">JCM 15530</strain>
    </source>
</reference>
<keyword evidence="2" id="KW-1185">Reference proteome</keyword>
<name>A0A0R1HRD6_9LACO</name>
<accession>A0A0R1HRD6</accession>
<dbReference type="AlphaFoldDB" id="A0A0R1HRD6"/>
<proteinExistence type="predicted"/>
<dbReference type="STRING" id="1302272.FC96_GL001887"/>
<comment type="caution">
    <text evidence="1">The sequence shown here is derived from an EMBL/GenBank/DDBJ whole genome shotgun (WGS) entry which is preliminary data.</text>
</comment>
<evidence type="ECO:0000313" key="1">
    <source>
        <dbReference type="EMBL" id="KRK48153.1"/>
    </source>
</evidence>
<evidence type="ECO:0000313" key="2">
    <source>
        <dbReference type="Proteomes" id="UP000050911"/>
    </source>
</evidence>
<sequence>MSRDSQVIPDERRNFWYNNPNNIQEGCGVVASNSDSIYNVLTYIKRHPDRVTFKPLEYGNVVTMGIDDQVPVANQDLYFPVNRLSVNLMTDDFVGEYSSLLDYFFNMTQNTRPDYHEVWITTSHIVDQHLFLVEISFE</sequence>
<dbReference type="Proteomes" id="UP000050911">
    <property type="component" value="Unassembled WGS sequence"/>
</dbReference>
<dbReference type="PATRIC" id="fig|1302272.5.peg.1917"/>